<sequence>MSTVQKTVIGVSVLGLMVLLLNMFGNRPPPLAYDRALSISTKDSTLLTPLVTQSERGWHVPKKTLVDKVLEAKLWGKGGPKVPMEPCWSKRISSQADKADKAWGYVAITCSNGPHNHRAQIADAVVIAFQLGATLVVPTVKEALKEPHSRFDDLYNVRNFISSLEGMVRVVGQLPKDFAKGNKSITSIPLKVTREYIEEKLRPVFRKDRVLYLGNFLPALKKQKDDPELTALRCLVMFKALRFVIAIQKLGNRIVNRLREAAPQSAPNRFVSIDLQVDALRQKTCNATIAKKKRCLEPSEVGLFLRKLGYPSDTAIYLTQSRWESVLDPLQNMYQNVHTKEYSMPFNEENQYLFSGKTQFERAIDFYVCSKADVFVPTVPGVFYAHVSGERISEGLDHIIVPSIKYKPGSRGVQISGGISPYVGKKSHPVYSCFCESSPKTTSESVAKLSTERSEGSKKKKSDNDVLPS</sequence>
<evidence type="ECO:0000256" key="4">
    <source>
        <dbReference type="ARBA" id="ARBA00023253"/>
    </source>
</evidence>
<gene>
    <name evidence="9" type="ORF">R1sor_010610</name>
</gene>
<dbReference type="PANTHER" id="PTHR31288">
    <property type="entry name" value="O-FUCOSYLTRANSFERASE FAMILY PROTEIN"/>
    <property type="match status" value="1"/>
</dbReference>
<comment type="similarity">
    <text evidence="1">Belongs to the glycosyltransferase GT106 family.</text>
</comment>
<protein>
    <recommendedName>
        <fullName evidence="6">O-fucosyltransferase family protein</fullName>
    </recommendedName>
</protein>
<dbReference type="PANTHER" id="PTHR31288:SF5">
    <property type="entry name" value="PROTEIN MANNAN SYNTHESIS-RELATED 1"/>
    <property type="match status" value="1"/>
</dbReference>
<dbReference type="GO" id="GO:0016757">
    <property type="term" value="F:glycosyltransferase activity"/>
    <property type="evidence" value="ECO:0007669"/>
    <property type="project" value="UniProtKB-KW"/>
</dbReference>
<feature type="transmembrane region" description="Helical" evidence="8">
    <location>
        <begin position="7"/>
        <end position="25"/>
    </location>
</feature>
<dbReference type="InterPro" id="IPR024709">
    <property type="entry name" value="FucosylTrfase_pln"/>
</dbReference>
<keyword evidence="8" id="KW-1133">Transmembrane helix</keyword>
<evidence type="ECO:0000256" key="6">
    <source>
        <dbReference type="ARBA" id="ARBA00030350"/>
    </source>
</evidence>
<keyword evidence="4" id="KW-0294">Fucose metabolism</keyword>
<reference evidence="9 10" key="1">
    <citation type="submission" date="2024-09" db="EMBL/GenBank/DDBJ databases">
        <title>Chromosome-scale assembly of Riccia sorocarpa.</title>
        <authorList>
            <person name="Paukszto L."/>
        </authorList>
    </citation>
    <scope>NUCLEOTIDE SEQUENCE [LARGE SCALE GENOMIC DNA]</scope>
    <source>
        <strain evidence="9">LP-2024</strain>
        <tissue evidence="9">Aerial parts of the thallus</tissue>
    </source>
</reference>
<evidence type="ECO:0000256" key="8">
    <source>
        <dbReference type="SAM" id="Phobius"/>
    </source>
</evidence>
<dbReference type="Pfam" id="PF10250">
    <property type="entry name" value="O-FucT"/>
    <property type="match status" value="1"/>
</dbReference>
<keyword evidence="5" id="KW-0119">Carbohydrate metabolism</keyword>
<evidence type="ECO:0000256" key="7">
    <source>
        <dbReference type="SAM" id="MobiDB-lite"/>
    </source>
</evidence>
<accession>A0ABD3I0F2</accession>
<dbReference type="InterPro" id="IPR019378">
    <property type="entry name" value="GDP-Fuc_O-FucTrfase"/>
</dbReference>
<keyword evidence="8" id="KW-0812">Transmembrane</keyword>
<feature type="region of interest" description="Disordered" evidence="7">
    <location>
        <begin position="436"/>
        <end position="469"/>
    </location>
</feature>
<dbReference type="GO" id="GO:0006004">
    <property type="term" value="P:fucose metabolic process"/>
    <property type="evidence" value="ECO:0007669"/>
    <property type="project" value="UniProtKB-KW"/>
</dbReference>
<evidence type="ECO:0000256" key="3">
    <source>
        <dbReference type="ARBA" id="ARBA00022679"/>
    </source>
</evidence>
<name>A0ABD3I0F2_9MARC</name>
<evidence type="ECO:0000256" key="2">
    <source>
        <dbReference type="ARBA" id="ARBA00022676"/>
    </source>
</evidence>
<dbReference type="Proteomes" id="UP001633002">
    <property type="component" value="Unassembled WGS sequence"/>
</dbReference>
<evidence type="ECO:0000256" key="1">
    <source>
        <dbReference type="ARBA" id="ARBA00007737"/>
    </source>
</evidence>
<keyword evidence="3" id="KW-0808">Transferase</keyword>
<organism evidence="9 10">
    <name type="scientific">Riccia sorocarpa</name>
    <dbReference type="NCBI Taxonomy" id="122646"/>
    <lineage>
        <taxon>Eukaryota</taxon>
        <taxon>Viridiplantae</taxon>
        <taxon>Streptophyta</taxon>
        <taxon>Embryophyta</taxon>
        <taxon>Marchantiophyta</taxon>
        <taxon>Marchantiopsida</taxon>
        <taxon>Marchantiidae</taxon>
        <taxon>Marchantiales</taxon>
        <taxon>Ricciaceae</taxon>
        <taxon>Riccia</taxon>
    </lineage>
</organism>
<keyword evidence="10" id="KW-1185">Reference proteome</keyword>
<keyword evidence="2" id="KW-0328">Glycosyltransferase</keyword>
<dbReference type="AlphaFoldDB" id="A0ABD3I0F2"/>
<evidence type="ECO:0000256" key="5">
    <source>
        <dbReference type="ARBA" id="ARBA00023277"/>
    </source>
</evidence>
<dbReference type="EMBL" id="JBJQOH010000002">
    <property type="protein sequence ID" value="KAL3696534.1"/>
    <property type="molecule type" value="Genomic_DNA"/>
</dbReference>
<evidence type="ECO:0000313" key="10">
    <source>
        <dbReference type="Proteomes" id="UP001633002"/>
    </source>
</evidence>
<comment type="caution">
    <text evidence="9">The sequence shown here is derived from an EMBL/GenBank/DDBJ whole genome shotgun (WGS) entry which is preliminary data.</text>
</comment>
<evidence type="ECO:0000313" key="9">
    <source>
        <dbReference type="EMBL" id="KAL3696534.1"/>
    </source>
</evidence>
<keyword evidence="8" id="KW-0472">Membrane</keyword>
<proteinExistence type="inferred from homology"/>